<evidence type="ECO:0000313" key="4">
    <source>
        <dbReference type="Proteomes" id="UP000807342"/>
    </source>
</evidence>
<feature type="transmembrane region" description="Helical" evidence="2">
    <location>
        <begin position="122"/>
        <end position="142"/>
    </location>
</feature>
<feature type="transmembrane region" description="Helical" evidence="2">
    <location>
        <begin position="82"/>
        <end position="102"/>
    </location>
</feature>
<feature type="compositionally biased region" description="Low complexity" evidence="1">
    <location>
        <begin position="302"/>
        <end position="311"/>
    </location>
</feature>
<gene>
    <name evidence="3" type="ORF">P691DRAFT_763469</name>
</gene>
<keyword evidence="2" id="KW-1133">Transmembrane helix</keyword>
<evidence type="ECO:0000313" key="3">
    <source>
        <dbReference type="EMBL" id="KAF9444363.1"/>
    </source>
</evidence>
<feature type="transmembrane region" description="Helical" evidence="2">
    <location>
        <begin position="46"/>
        <end position="70"/>
    </location>
</feature>
<name>A0A9P5X3X1_9AGAR</name>
<evidence type="ECO:0000256" key="2">
    <source>
        <dbReference type="SAM" id="Phobius"/>
    </source>
</evidence>
<proteinExistence type="predicted"/>
<accession>A0A9P5X3X1</accession>
<protein>
    <recommendedName>
        <fullName evidence="5">Integral membrane protein</fullName>
    </recommendedName>
</protein>
<reference evidence="3" key="1">
    <citation type="submission" date="2020-11" db="EMBL/GenBank/DDBJ databases">
        <authorList>
            <consortium name="DOE Joint Genome Institute"/>
            <person name="Ahrendt S."/>
            <person name="Riley R."/>
            <person name="Andreopoulos W."/>
            <person name="Labutti K."/>
            <person name="Pangilinan J."/>
            <person name="Ruiz-Duenas F.J."/>
            <person name="Barrasa J.M."/>
            <person name="Sanchez-Garcia M."/>
            <person name="Camarero S."/>
            <person name="Miyauchi S."/>
            <person name="Serrano A."/>
            <person name="Linde D."/>
            <person name="Babiker R."/>
            <person name="Drula E."/>
            <person name="Ayuso-Fernandez I."/>
            <person name="Pacheco R."/>
            <person name="Padilla G."/>
            <person name="Ferreira P."/>
            <person name="Barriuso J."/>
            <person name="Kellner H."/>
            <person name="Castanera R."/>
            <person name="Alfaro M."/>
            <person name="Ramirez L."/>
            <person name="Pisabarro A.G."/>
            <person name="Kuo A."/>
            <person name="Tritt A."/>
            <person name="Lipzen A."/>
            <person name="He G."/>
            <person name="Yan M."/>
            <person name="Ng V."/>
            <person name="Cullen D."/>
            <person name="Martin F."/>
            <person name="Rosso M.-N."/>
            <person name="Henrissat B."/>
            <person name="Hibbett D."/>
            <person name="Martinez A.T."/>
            <person name="Grigoriev I.V."/>
        </authorList>
    </citation>
    <scope>NUCLEOTIDE SEQUENCE</scope>
    <source>
        <strain evidence="3">MF-IS2</strain>
    </source>
</reference>
<evidence type="ECO:0008006" key="5">
    <source>
        <dbReference type="Google" id="ProtNLM"/>
    </source>
</evidence>
<keyword evidence="2" id="KW-0812">Transmembrane</keyword>
<feature type="transmembrane region" description="Helical" evidence="2">
    <location>
        <begin position="222"/>
        <end position="246"/>
    </location>
</feature>
<evidence type="ECO:0000256" key="1">
    <source>
        <dbReference type="SAM" id="MobiDB-lite"/>
    </source>
</evidence>
<dbReference type="EMBL" id="MU151382">
    <property type="protein sequence ID" value="KAF9444363.1"/>
    <property type="molecule type" value="Genomic_DNA"/>
</dbReference>
<dbReference type="Proteomes" id="UP000807342">
    <property type="component" value="Unassembled WGS sequence"/>
</dbReference>
<feature type="transmembrane region" description="Helical" evidence="2">
    <location>
        <begin position="6"/>
        <end position="26"/>
    </location>
</feature>
<dbReference type="AlphaFoldDB" id="A0A9P5X3X1"/>
<organism evidence="3 4">
    <name type="scientific">Macrolepiota fuliginosa MF-IS2</name>
    <dbReference type="NCBI Taxonomy" id="1400762"/>
    <lineage>
        <taxon>Eukaryota</taxon>
        <taxon>Fungi</taxon>
        <taxon>Dikarya</taxon>
        <taxon>Basidiomycota</taxon>
        <taxon>Agaricomycotina</taxon>
        <taxon>Agaricomycetes</taxon>
        <taxon>Agaricomycetidae</taxon>
        <taxon>Agaricales</taxon>
        <taxon>Agaricineae</taxon>
        <taxon>Agaricaceae</taxon>
        <taxon>Macrolepiota</taxon>
    </lineage>
</organism>
<feature type="transmembrane region" description="Helical" evidence="2">
    <location>
        <begin position="196"/>
        <end position="216"/>
    </location>
</feature>
<keyword evidence="2" id="KW-0472">Membrane</keyword>
<feature type="region of interest" description="Disordered" evidence="1">
    <location>
        <begin position="292"/>
        <end position="317"/>
    </location>
</feature>
<dbReference type="OrthoDB" id="3229610at2759"/>
<keyword evidence="4" id="KW-1185">Reference proteome</keyword>
<comment type="caution">
    <text evidence="3">The sequence shown here is derived from an EMBL/GenBank/DDBJ whole genome shotgun (WGS) entry which is preliminary data.</text>
</comment>
<sequence>MEDRGLLAIRTLSAVWTAVAVPTTLLRWWMRWPNPPSRRAFIDRGFIYETFTFLALAAQISQLVILQLPATGWNIARSYGRILTFYVIVWSTRIALLSLFAVTPPRQPFSWFKRQFQWMMLAYGLIMIGLMIQAIGICYHRHGWHEGSIPRCPLGLQVAISHYVVDGITDALLIYKVSSLLFLIIGKDRWRIIGPFMSYIAMIIASVIHATFIWKGTRTEEVMAGITECGVGIVAGNMPFLVTYFYKKFNQGNNDSDDDTRSASPVSFACRELHDSIELNVITKPDIILGSHPTLKAPPSPATTAGSSTTSLVPYSQ</sequence>